<keyword evidence="2" id="KW-0229">DNA integration</keyword>
<sequence length="379" mass="43526">MELVYSTEDFLLKGQPYPGFPILLHDSMESCVHANSFMRHYLLRGTIGSKRSWPSTGRAMYDYFSFLQVHELNWDDVQRGEEHSLVAAYRDYCLDTIGLARSTVNQRLLYVCEFYKYALKEGWVDAIPFGYEERNISRTGYLAHVDASGGKTMARDVSLKKHRALPKFLSKDEIKALIAAANNQHHRLLIRFALQTGLRREEIATFPLSYVMAANLAANVEANIRIRLDPRDGHGIRTKGSKPRDIYVSRRLMKDLHHYAVHTRGQRACLSEVKHPQLFLNQRGEKFSEDGKRIERIVRDTGARVGIQVHPHMLRHTYATHTLCAMQRSNSGIDPLVFVQRQLGHSSIQTTVVYLHLVNERADEAVLAYDDELNDWMDA</sequence>
<dbReference type="EMBL" id="CP036282">
    <property type="protein sequence ID" value="QDL54976.1"/>
    <property type="molecule type" value="Genomic_DNA"/>
</dbReference>
<evidence type="ECO:0000313" key="8">
    <source>
        <dbReference type="EMBL" id="QDL54976.1"/>
    </source>
</evidence>
<dbReference type="InterPro" id="IPR010998">
    <property type="entry name" value="Integrase_recombinase_N"/>
</dbReference>
<feature type="domain" description="Tyr recombinase" evidence="6">
    <location>
        <begin position="164"/>
        <end position="367"/>
    </location>
</feature>
<dbReference type="Gene3D" id="1.10.150.130">
    <property type="match status" value="1"/>
</dbReference>
<dbReference type="InterPro" id="IPR044068">
    <property type="entry name" value="CB"/>
</dbReference>
<dbReference type="Pfam" id="PF00589">
    <property type="entry name" value="Phage_integrase"/>
    <property type="match status" value="1"/>
</dbReference>
<evidence type="ECO:0000259" key="6">
    <source>
        <dbReference type="PROSITE" id="PS51898"/>
    </source>
</evidence>
<keyword evidence="9" id="KW-1185">Reference proteome</keyword>
<dbReference type="Gene3D" id="1.10.443.10">
    <property type="entry name" value="Intergrase catalytic core"/>
    <property type="match status" value="1"/>
</dbReference>
<dbReference type="InterPro" id="IPR011010">
    <property type="entry name" value="DNA_brk_join_enz"/>
</dbReference>
<dbReference type="GO" id="GO:0006310">
    <property type="term" value="P:DNA recombination"/>
    <property type="evidence" value="ECO:0007669"/>
    <property type="project" value="UniProtKB-KW"/>
</dbReference>
<name>A0A515EQP4_9BURK</name>
<evidence type="ECO:0000256" key="4">
    <source>
        <dbReference type="ARBA" id="ARBA00023172"/>
    </source>
</evidence>
<proteinExistence type="inferred from homology"/>
<reference evidence="9" key="2">
    <citation type="journal article" date="2020" name="Int. J. Syst. Evol. Microbiol.">
        <title>Genomic insights into a novel species Rhodoferax aquaticus sp. nov., isolated from freshwater.</title>
        <authorList>
            <person name="Li T."/>
            <person name="Zhuo Y."/>
            <person name="Jin C.Z."/>
            <person name="Wu X."/>
            <person name="Ko S.R."/>
            <person name="Jin F.J."/>
            <person name="Ahn C.Y."/>
            <person name="Oh H.M."/>
            <person name="Lee H.G."/>
            <person name="Jin L."/>
        </authorList>
    </citation>
    <scope>NUCLEOTIDE SEQUENCE [LARGE SCALE GENOMIC DNA]</scope>
    <source>
        <strain evidence="9">Gr-4</strain>
    </source>
</reference>
<feature type="domain" description="Core-binding (CB)" evidence="7">
    <location>
        <begin position="28"/>
        <end position="119"/>
    </location>
</feature>
<keyword evidence="3 5" id="KW-0238">DNA-binding</keyword>
<dbReference type="RefSeq" id="WP_142812136.1">
    <property type="nucleotide sequence ID" value="NZ_CP036282.1"/>
</dbReference>
<dbReference type="PROSITE" id="PS51900">
    <property type="entry name" value="CB"/>
    <property type="match status" value="1"/>
</dbReference>
<evidence type="ECO:0000256" key="1">
    <source>
        <dbReference type="ARBA" id="ARBA00008857"/>
    </source>
</evidence>
<evidence type="ECO:0000256" key="5">
    <source>
        <dbReference type="PROSITE-ProRule" id="PRU01248"/>
    </source>
</evidence>
<dbReference type="SUPFAM" id="SSF56349">
    <property type="entry name" value="DNA breaking-rejoining enzymes"/>
    <property type="match status" value="1"/>
</dbReference>
<comment type="similarity">
    <text evidence="1">Belongs to the 'phage' integrase family.</text>
</comment>
<dbReference type="KEGG" id="rhg:EXZ61_12815"/>
<dbReference type="PANTHER" id="PTHR30349:SF64">
    <property type="entry name" value="PROPHAGE INTEGRASE INTD-RELATED"/>
    <property type="match status" value="1"/>
</dbReference>
<dbReference type="PROSITE" id="PS51898">
    <property type="entry name" value="TYR_RECOMBINASE"/>
    <property type="match status" value="1"/>
</dbReference>
<accession>A0A515EQP4</accession>
<evidence type="ECO:0000256" key="3">
    <source>
        <dbReference type="ARBA" id="ARBA00023125"/>
    </source>
</evidence>
<gene>
    <name evidence="8" type="ORF">EXZ61_12815</name>
</gene>
<dbReference type="GO" id="GO:0003677">
    <property type="term" value="F:DNA binding"/>
    <property type="evidence" value="ECO:0007669"/>
    <property type="project" value="UniProtKB-UniRule"/>
</dbReference>
<dbReference type="CDD" id="cd00397">
    <property type="entry name" value="DNA_BRE_C"/>
    <property type="match status" value="1"/>
</dbReference>
<organism evidence="8 9">
    <name type="scientific">Rhodoferax aquaticus</name>
    <dbReference type="NCBI Taxonomy" id="2527691"/>
    <lineage>
        <taxon>Bacteria</taxon>
        <taxon>Pseudomonadati</taxon>
        <taxon>Pseudomonadota</taxon>
        <taxon>Betaproteobacteria</taxon>
        <taxon>Burkholderiales</taxon>
        <taxon>Comamonadaceae</taxon>
        <taxon>Rhodoferax</taxon>
    </lineage>
</organism>
<reference evidence="9" key="1">
    <citation type="submission" date="2019-02" db="EMBL/GenBank/DDBJ databases">
        <title>Complete genome sequence of Rhodoferax sp. Gr-4.</title>
        <authorList>
            <person name="Jin L."/>
        </authorList>
    </citation>
    <scope>NUCLEOTIDE SEQUENCE [LARGE SCALE GENOMIC DNA]</scope>
    <source>
        <strain evidence="9">Gr-4</strain>
    </source>
</reference>
<keyword evidence="4" id="KW-0233">DNA recombination</keyword>
<protein>
    <submittedName>
        <fullName evidence="8">Site-specific integrase</fullName>
    </submittedName>
</protein>
<dbReference type="InterPro" id="IPR002104">
    <property type="entry name" value="Integrase_catalytic"/>
</dbReference>
<dbReference type="GO" id="GO:0015074">
    <property type="term" value="P:DNA integration"/>
    <property type="evidence" value="ECO:0007669"/>
    <property type="project" value="UniProtKB-KW"/>
</dbReference>
<dbReference type="AlphaFoldDB" id="A0A515EQP4"/>
<dbReference type="PANTHER" id="PTHR30349">
    <property type="entry name" value="PHAGE INTEGRASE-RELATED"/>
    <property type="match status" value="1"/>
</dbReference>
<dbReference type="InterPro" id="IPR050090">
    <property type="entry name" value="Tyrosine_recombinase_XerCD"/>
</dbReference>
<evidence type="ECO:0000256" key="2">
    <source>
        <dbReference type="ARBA" id="ARBA00022908"/>
    </source>
</evidence>
<dbReference type="Proteomes" id="UP000317365">
    <property type="component" value="Chromosome"/>
</dbReference>
<evidence type="ECO:0000259" key="7">
    <source>
        <dbReference type="PROSITE" id="PS51900"/>
    </source>
</evidence>
<evidence type="ECO:0000313" key="9">
    <source>
        <dbReference type="Proteomes" id="UP000317365"/>
    </source>
</evidence>
<dbReference type="InterPro" id="IPR013762">
    <property type="entry name" value="Integrase-like_cat_sf"/>
</dbReference>